<dbReference type="CDD" id="cd04179">
    <property type="entry name" value="DPM_DPG-synthase_like"/>
    <property type="match status" value="1"/>
</dbReference>
<dbReference type="InterPro" id="IPR050256">
    <property type="entry name" value="Glycosyltransferase_2"/>
</dbReference>
<feature type="domain" description="Glycosyltransferase 2-like" evidence="1">
    <location>
        <begin position="14"/>
        <end position="151"/>
    </location>
</feature>
<dbReference type="SUPFAM" id="SSF53448">
    <property type="entry name" value="Nucleotide-diphospho-sugar transferases"/>
    <property type="match status" value="1"/>
</dbReference>
<dbReference type="GO" id="GO:0016787">
    <property type="term" value="F:hydrolase activity"/>
    <property type="evidence" value="ECO:0007669"/>
    <property type="project" value="UniProtKB-KW"/>
</dbReference>
<proteinExistence type="predicted"/>
<evidence type="ECO:0000313" key="3">
    <source>
        <dbReference type="Proteomes" id="UP000658258"/>
    </source>
</evidence>
<dbReference type="Gene3D" id="3.90.550.10">
    <property type="entry name" value="Spore Coat Polysaccharide Biosynthesis Protein SpsA, Chain A"/>
    <property type="match status" value="1"/>
</dbReference>
<dbReference type="InterPro" id="IPR001173">
    <property type="entry name" value="Glyco_trans_2-like"/>
</dbReference>
<comment type="caution">
    <text evidence="2">The sequence shown here is derived from an EMBL/GenBank/DDBJ whole genome shotgun (WGS) entry which is preliminary data.</text>
</comment>
<evidence type="ECO:0000259" key="1">
    <source>
        <dbReference type="Pfam" id="PF00535"/>
    </source>
</evidence>
<dbReference type="PANTHER" id="PTHR48090">
    <property type="entry name" value="UNDECAPRENYL-PHOSPHATE 4-DEOXY-4-FORMAMIDO-L-ARABINOSE TRANSFERASE-RELATED"/>
    <property type="match status" value="1"/>
</dbReference>
<dbReference type="Proteomes" id="UP000658258">
    <property type="component" value="Unassembled WGS sequence"/>
</dbReference>
<protein>
    <submittedName>
        <fullName evidence="2">Glycosyl hydrolase</fullName>
    </submittedName>
</protein>
<sequence>MRFVLKRELLNIRVIIPAFNEEKSIALVVRDIPKPMVKEVIVVNNASTDNTVEVARQAGATVLNEMTPGYGNACLKGLEYLKGLNDTTDIVVFIDGDYSDYPTQLPELVHPIVEDNFDMVIGSRALGTRESGSMTFPQVFGNWLATTLLRWFYGVRFTDLGPFRAIKYKRLMALNMTDRNYGWTVEMQLKAAQQGLRCTEVPVNYKRRIGVSKVSGTVKGTVMAGYKILYTIFKYL</sequence>
<name>A0ABQ3I582_9BACT</name>
<organism evidence="2 3">
    <name type="scientific">Roseivirga thermotolerans</name>
    <dbReference type="NCBI Taxonomy" id="1758176"/>
    <lineage>
        <taxon>Bacteria</taxon>
        <taxon>Pseudomonadati</taxon>
        <taxon>Bacteroidota</taxon>
        <taxon>Cytophagia</taxon>
        <taxon>Cytophagales</taxon>
        <taxon>Roseivirgaceae</taxon>
        <taxon>Roseivirga</taxon>
    </lineage>
</organism>
<dbReference type="InterPro" id="IPR029044">
    <property type="entry name" value="Nucleotide-diphossugar_trans"/>
</dbReference>
<reference evidence="3" key="1">
    <citation type="journal article" date="2019" name="Int. J. Syst. Evol. Microbiol.">
        <title>The Global Catalogue of Microorganisms (GCM) 10K type strain sequencing project: providing services to taxonomists for standard genome sequencing and annotation.</title>
        <authorList>
            <consortium name="The Broad Institute Genomics Platform"/>
            <consortium name="The Broad Institute Genome Sequencing Center for Infectious Disease"/>
            <person name="Wu L."/>
            <person name="Ma J."/>
        </authorList>
    </citation>
    <scope>NUCLEOTIDE SEQUENCE [LARGE SCALE GENOMIC DNA]</scope>
    <source>
        <strain evidence="3">CGMCC 1.15111</strain>
    </source>
</reference>
<accession>A0ABQ3I582</accession>
<evidence type="ECO:0000313" key="2">
    <source>
        <dbReference type="EMBL" id="GHE51855.1"/>
    </source>
</evidence>
<dbReference type="Pfam" id="PF00535">
    <property type="entry name" value="Glycos_transf_2"/>
    <property type="match status" value="1"/>
</dbReference>
<dbReference type="PANTHER" id="PTHR48090:SF7">
    <property type="entry name" value="RFBJ PROTEIN"/>
    <property type="match status" value="1"/>
</dbReference>
<keyword evidence="2" id="KW-0378">Hydrolase</keyword>
<dbReference type="RefSeq" id="WP_305981680.1">
    <property type="nucleotide sequence ID" value="NZ_JASHKE010000001.1"/>
</dbReference>
<gene>
    <name evidence="2" type="ORF">GCM10011340_02590</name>
</gene>
<keyword evidence="3" id="KW-1185">Reference proteome</keyword>
<dbReference type="EMBL" id="BNAG01000001">
    <property type="protein sequence ID" value="GHE51855.1"/>
    <property type="molecule type" value="Genomic_DNA"/>
</dbReference>